<dbReference type="Pfam" id="PF03060">
    <property type="entry name" value="NMO"/>
    <property type="match status" value="1"/>
</dbReference>
<dbReference type="CDD" id="cd04730">
    <property type="entry name" value="NPD_like"/>
    <property type="match status" value="1"/>
</dbReference>
<sequence length="353" mass="36731">MAAACGGELAGSVSAVGGFGFIGAGYYTTQKLSEEIALAREQLGPNEVDGKPDTAMLPIGAGFLVWNLTKLAGGEIPSSNDSPSKSEAHAILDLVATERLAALWLSFGTVAETSAWLAYFKRRVQVNSSSHSWKLFIGVGNLEEAQSALEHYAPDVLAITGGGAGGHGLAASPPLSEFLPKAVHLVASASNSSSLGANKTPLLLGAGGLSDGASLASILTLGADGGIFGTRFLLTPQASYTRAQKNVLLRSDGATLRTMAFDEARGTTGWPAGVDGRGIRNATVDDYEAQRGGNAEARREVYAEAANKGDENRIVTWSGTGVGNMRDIVDARELVMRLSQEARAAVERCSDYL</sequence>
<dbReference type="InterPro" id="IPR004136">
    <property type="entry name" value="NMO"/>
</dbReference>
<dbReference type="GeneID" id="25264100"/>
<evidence type="ECO:0000313" key="4">
    <source>
        <dbReference type="EMBL" id="KDN49579.1"/>
    </source>
</evidence>
<dbReference type="InParanoid" id="A0A066WER1"/>
<dbReference type="Proteomes" id="UP000027361">
    <property type="component" value="Unassembled WGS sequence"/>
</dbReference>
<dbReference type="PANTHER" id="PTHR32332:SF31">
    <property type="entry name" value="2-NITROPROPANE DIOXYGENASE FAMILY, PUTATIVE (AFU_ORTHOLOGUE AFUA_2G09850)-RELATED"/>
    <property type="match status" value="1"/>
</dbReference>
<dbReference type="Gene3D" id="3.20.20.70">
    <property type="entry name" value="Aldolase class I"/>
    <property type="match status" value="1"/>
</dbReference>
<dbReference type="OMA" id="RDIHGWP"/>
<dbReference type="AlphaFoldDB" id="A0A066WER1"/>
<evidence type="ECO:0000256" key="1">
    <source>
        <dbReference type="ARBA" id="ARBA00022630"/>
    </source>
</evidence>
<protein>
    <submittedName>
        <fullName evidence="4">Inosine monophosphate dehydrogenase</fullName>
    </submittedName>
</protein>
<dbReference type="RefSeq" id="XP_013244365.1">
    <property type="nucleotide sequence ID" value="XM_013388911.1"/>
</dbReference>
<comment type="caution">
    <text evidence="4">The sequence shown here is derived from an EMBL/GenBank/DDBJ whole genome shotgun (WGS) entry which is preliminary data.</text>
</comment>
<reference evidence="4 5" key="1">
    <citation type="submission" date="2014-05" db="EMBL/GenBank/DDBJ databases">
        <title>Draft genome sequence of a rare smut relative, Tilletiaria anomala UBC 951.</title>
        <authorList>
            <consortium name="DOE Joint Genome Institute"/>
            <person name="Toome M."/>
            <person name="Kuo A."/>
            <person name="Henrissat B."/>
            <person name="Lipzen A."/>
            <person name="Tritt A."/>
            <person name="Yoshinaga Y."/>
            <person name="Zane M."/>
            <person name="Barry K."/>
            <person name="Grigoriev I.V."/>
            <person name="Spatafora J.W."/>
            <person name="Aimea M.C."/>
        </authorList>
    </citation>
    <scope>NUCLEOTIDE SEQUENCE [LARGE SCALE GENOMIC DNA]</scope>
    <source>
        <strain evidence="4 5">UBC 951</strain>
    </source>
</reference>
<evidence type="ECO:0000256" key="2">
    <source>
        <dbReference type="ARBA" id="ARBA00022643"/>
    </source>
</evidence>
<dbReference type="HOGENOM" id="CLU_038732_9_1_1"/>
<dbReference type="STRING" id="1037660.A0A066WER1"/>
<dbReference type="EMBL" id="JMSN01000021">
    <property type="protein sequence ID" value="KDN49579.1"/>
    <property type="molecule type" value="Genomic_DNA"/>
</dbReference>
<dbReference type="PANTHER" id="PTHR32332">
    <property type="entry name" value="2-NITROPROPANE DIOXYGENASE"/>
    <property type="match status" value="1"/>
</dbReference>
<dbReference type="GO" id="GO:0018580">
    <property type="term" value="F:nitronate monooxygenase activity"/>
    <property type="evidence" value="ECO:0007669"/>
    <property type="project" value="InterPro"/>
</dbReference>
<name>A0A066WER1_TILAU</name>
<keyword evidence="3" id="KW-0560">Oxidoreductase</keyword>
<gene>
    <name evidence="4" type="ORF">K437DRAFT_255254</name>
</gene>
<accession>A0A066WER1</accession>
<dbReference type="OrthoDB" id="2349068at2759"/>
<evidence type="ECO:0000313" key="5">
    <source>
        <dbReference type="Proteomes" id="UP000027361"/>
    </source>
</evidence>
<organism evidence="4 5">
    <name type="scientific">Tilletiaria anomala (strain ATCC 24038 / CBS 436.72 / UBC 951)</name>
    <dbReference type="NCBI Taxonomy" id="1037660"/>
    <lineage>
        <taxon>Eukaryota</taxon>
        <taxon>Fungi</taxon>
        <taxon>Dikarya</taxon>
        <taxon>Basidiomycota</taxon>
        <taxon>Ustilaginomycotina</taxon>
        <taxon>Exobasidiomycetes</taxon>
        <taxon>Georgefischeriales</taxon>
        <taxon>Tilletiariaceae</taxon>
        <taxon>Tilletiaria</taxon>
    </lineage>
</organism>
<keyword evidence="1" id="KW-0285">Flavoprotein</keyword>
<proteinExistence type="predicted"/>
<dbReference type="SUPFAM" id="SSF51412">
    <property type="entry name" value="Inosine monophosphate dehydrogenase (IMPDH)"/>
    <property type="match status" value="1"/>
</dbReference>
<keyword evidence="2" id="KW-0288">FMN</keyword>
<dbReference type="InterPro" id="IPR013785">
    <property type="entry name" value="Aldolase_TIM"/>
</dbReference>
<keyword evidence="5" id="KW-1185">Reference proteome</keyword>
<evidence type="ECO:0000256" key="3">
    <source>
        <dbReference type="ARBA" id="ARBA00023002"/>
    </source>
</evidence>